<gene>
    <name evidence="2" type="ORF">PVAP13_2KG502910</name>
</gene>
<dbReference type="EMBL" id="CM029039">
    <property type="protein sequence ID" value="KAG2646324.1"/>
    <property type="molecule type" value="Genomic_DNA"/>
</dbReference>
<evidence type="ECO:0000313" key="3">
    <source>
        <dbReference type="Proteomes" id="UP000823388"/>
    </source>
</evidence>
<feature type="region of interest" description="Disordered" evidence="1">
    <location>
        <begin position="1"/>
        <end position="26"/>
    </location>
</feature>
<name>A0A8T0WMG0_PANVG</name>
<evidence type="ECO:0000313" key="2">
    <source>
        <dbReference type="EMBL" id="KAG2646324.1"/>
    </source>
</evidence>
<dbReference type="Proteomes" id="UP000823388">
    <property type="component" value="Chromosome 2K"/>
</dbReference>
<accession>A0A8T0WMG0</accession>
<feature type="region of interest" description="Disordered" evidence="1">
    <location>
        <begin position="123"/>
        <end position="150"/>
    </location>
</feature>
<keyword evidence="3" id="KW-1185">Reference proteome</keyword>
<organism evidence="2 3">
    <name type="scientific">Panicum virgatum</name>
    <name type="common">Blackwell switchgrass</name>
    <dbReference type="NCBI Taxonomy" id="38727"/>
    <lineage>
        <taxon>Eukaryota</taxon>
        <taxon>Viridiplantae</taxon>
        <taxon>Streptophyta</taxon>
        <taxon>Embryophyta</taxon>
        <taxon>Tracheophyta</taxon>
        <taxon>Spermatophyta</taxon>
        <taxon>Magnoliopsida</taxon>
        <taxon>Liliopsida</taxon>
        <taxon>Poales</taxon>
        <taxon>Poaceae</taxon>
        <taxon>PACMAD clade</taxon>
        <taxon>Panicoideae</taxon>
        <taxon>Panicodae</taxon>
        <taxon>Paniceae</taxon>
        <taxon>Panicinae</taxon>
        <taxon>Panicum</taxon>
        <taxon>Panicum sect. Hiantes</taxon>
    </lineage>
</organism>
<proteinExistence type="predicted"/>
<reference evidence="2" key="1">
    <citation type="submission" date="2020-05" db="EMBL/GenBank/DDBJ databases">
        <title>WGS assembly of Panicum virgatum.</title>
        <authorList>
            <person name="Lovell J.T."/>
            <person name="Jenkins J."/>
            <person name="Shu S."/>
            <person name="Juenger T.E."/>
            <person name="Schmutz J."/>
        </authorList>
    </citation>
    <scope>NUCLEOTIDE SEQUENCE</scope>
    <source>
        <strain evidence="2">AP13</strain>
    </source>
</reference>
<comment type="caution">
    <text evidence="2">The sequence shown here is derived from an EMBL/GenBank/DDBJ whole genome shotgun (WGS) entry which is preliminary data.</text>
</comment>
<feature type="region of interest" description="Disordered" evidence="1">
    <location>
        <begin position="84"/>
        <end position="110"/>
    </location>
</feature>
<protein>
    <submittedName>
        <fullName evidence="2">Uncharacterized protein</fullName>
    </submittedName>
</protein>
<evidence type="ECO:0000256" key="1">
    <source>
        <dbReference type="SAM" id="MobiDB-lite"/>
    </source>
</evidence>
<dbReference type="AlphaFoldDB" id="A0A8T0WMG0"/>
<sequence>MEIVRDGSLLNEPPVPEAAVQAADGRNLARAEIHPRELGDLPRERVQEADRVGGFVEQGEEALLGDAELVVAVELEPRELRLDALPGGDVEEAAPVAASRAGRHGLGEHDPPARVEAAIQAAPGVDARTSGRPSSAASGRDAGGVPRVRASLARMMTRL</sequence>